<dbReference type="PANTHER" id="PTHR43877:SF2">
    <property type="entry name" value="AMINOALKYLPHOSPHONATE N-ACETYLTRANSFERASE-RELATED"/>
    <property type="match status" value="1"/>
</dbReference>
<dbReference type="Pfam" id="PF00583">
    <property type="entry name" value="Acetyltransf_1"/>
    <property type="match status" value="1"/>
</dbReference>
<sequence>MSGGSPRAAVPVRRVDGRDADDVAAVRSLRRAWSEEDAGRPLDDPTFAERFDAWWDREREQRITWLALGSGADALGMLNVLEFERMPTPRRADRVRPSAWGYLANFYVRPDARGRGVGQALLASCTAHADAVGWARIVLSPSPRSVSLYARHGFATTDGLLVRRAVDDVR</sequence>
<accession>A0A6P0HFD0</accession>
<dbReference type="AlphaFoldDB" id="A0A6P0HFD0"/>
<evidence type="ECO:0000256" key="2">
    <source>
        <dbReference type="ARBA" id="ARBA00023315"/>
    </source>
</evidence>
<evidence type="ECO:0000313" key="5">
    <source>
        <dbReference type="Proteomes" id="UP000468687"/>
    </source>
</evidence>
<keyword evidence="5" id="KW-1185">Reference proteome</keyword>
<dbReference type="PANTHER" id="PTHR43877">
    <property type="entry name" value="AMINOALKYLPHOSPHONATE N-ACETYLTRANSFERASE-RELATED-RELATED"/>
    <property type="match status" value="1"/>
</dbReference>
<dbReference type="Gene3D" id="3.40.630.30">
    <property type="match status" value="1"/>
</dbReference>
<feature type="domain" description="N-acetyltransferase" evidence="3">
    <location>
        <begin position="10"/>
        <end position="170"/>
    </location>
</feature>
<protein>
    <submittedName>
        <fullName evidence="4">GNAT family N-acetyltransferase</fullName>
    </submittedName>
</protein>
<dbReference type="SUPFAM" id="SSF55729">
    <property type="entry name" value="Acyl-CoA N-acyltransferases (Nat)"/>
    <property type="match status" value="1"/>
</dbReference>
<organism evidence="4 5">
    <name type="scientific">Nocardioides zeae</name>
    <dbReference type="NCBI Taxonomy" id="1457234"/>
    <lineage>
        <taxon>Bacteria</taxon>
        <taxon>Bacillati</taxon>
        <taxon>Actinomycetota</taxon>
        <taxon>Actinomycetes</taxon>
        <taxon>Propionibacteriales</taxon>
        <taxon>Nocardioidaceae</taxon>
        <taxon>Nocardioides</taxon>
    </lineage>
</organism>
<dbReference type="RefSeq" id="WP_163770694.1">
    <property type="nucleotide sequence ID" value="NZ_JAAGXA010000002.1"/>
</dbReference>
<keyword evidence="1 4" id="KW-0808">Transferase</keyword>
<evidence type="ECO:0000313" key="4">
    <source>
        <dbReference type="EMBL" id="NEN77311.1"/>
    </source>
</evidence>
<dbReference type="Proteomes" id="UP000468687">
    <property type="component" value="Unassembled WGS sequence"/>
</dbReference>
<proteinExistence type="predicted"/>
<keyword evidence="2" id="KW-0012">Acyltransferase</keyword>
<dbReference type="GO" id="GO:0016747">
    <property type="term" value="F:acyltransferase activity, transferring groups other than amino-acyl groups"/>
    <property type="evidence" value="ECO:0007669"/>
    <property type="project" value="InterPro"/>
</dbReference>
<reference evidence="4 5" key="1">
    <citation type="journal article" date="2014" name="Int. J. Syst. Evol. Microbiol.">
        <title>Nocardioides zeae sp. nov., isolated from the stem of Zea mays.</title>
        <authorList>
            <person name="Glaeser S.P."/>
            <person name="McInroy J.A."/>
            <person name="Busse H.J."/>
            <person name="Kampfer P."/>
        </authorList>
    </citation>
    <scope>NUCLEOTIDE SEQUENCE [LARGE SCALE GENOMIC DNA]</scope>
    <source>
        <strain evidence="4 5">JCM 30728</strain>
    </source>
</reference>
<dbReference type="InterPro" id="IPR000182">
    <property type="entry name" value="GNAT_dom"/>
</dbReference>
<evidence type="ECO:0000256" key="1">
    <source>
        <dbReference type="ARBA" id="ARBA00022679"/>
    </source>
</evidence>
<dbReference type="CDD" id="cd04301">
    <property type="entry name" value="NAT_SF"/>
    <property type="match status" value="1"/>
</dbReference>
<gene>
    <name evidence="4" type="ORF">G3T38_03375</name>
</gene>
<comment type="caution">
    <text evidence="4">The sequence shown here is derived from an EMBL/GenBank/DDBJ whole genome shotgun (WGS) entry which is preliminary data.</text>
</comment>
<dbReference type="InterPro" id="IPR016181">
    <property type="entry name" value="Acyl_CoA_acyltransferase"/>
</dbReference>
<dbReference type="InterPro" id="IPR050832">
    <property type="entry name" value="Bact_Acetyltransf"/>
</dbReference>
<dbReference type="PROSITE" id="PS51186">
    <property type="entry name" value="GNAT"/>
    <property type="match status" value="1"/>
</dbReference>
<dbReference type="EMBL" id="JAAGXA010000002">
    <property type="protein sequence ID" value="NEN77311.1"/>
    <property type="molecule type" value="Genomic_DNA"/>
</dbReference>
<name>A0A6P0HFD0_9ACTN</name>
<evidence type="ECO:0000259" key="3">
    <source>
        <dbReference type="PROSITE" id="PS51186"/>
    </source>
</evidence>